<dbReference type="Proteomes" id="UP001595823">
    <property type="component" value="Unassembled WGS sequence"/>
</dbReference>
<proteinExistence type="inferred from homology"/>
<comment type="caution">
    <text evidence="10">The sequence shown here is derived from an EMBL/GenBank/DDBJ whole genome shotgun (WGS) entry which is preliminary data.</text>
</comment>
<dbReference type="PROSITE" id="PS00631">
    <property type="entry name" value="CYTOSOL_AP"/>
    <property type="match status" value="1"/>
</dbReference>
<comment type="subcellular location">
    <subcellularLocation>
        <location evidence="8">Cytoplasm</location>
    </subcellularLocation>
</comment>
<protein>
    <recommendedName>
        <fullName evidence="8">Probable cytosol aminopeptidase</fullName>
        <ecNumber evidence="8">3.4.11.1</ecNumber>
    </recommendedName>
    <alternativeName>
        <fullName evidence="8">Leucine aminopeptidase</fullName>
        <shortName evidence="8">LAP</shortName>
        <ecNumber evidence="8">3.4.11.10</ecNumber>
    </alternativeName>
    <alternativeName>
        <fullName evidence="8">Leucyl aminopeptidase</fullName>
    </alternativeName>
</protein>
<feature type="active site" evidence="8">
    <location>
        <position position="263"/>
    </location>
</feature>
<keyword evidence="4 8" id="KW-0031">Aminopeptidase</keyword>
<dbReference type="Gene3D" id="3.40.630.10">
    <property type="entry name" value="Zn peptidases"/>
    <property type="match status" value="1"/>
</dbReference>
<dbReference type="InterPro" id="IPR011356">
    <property type="entry name" value="Leucine_aapep/pepB"/>
</dbReference>
<evidence type="ECO:0000256" key="5">
    <source>
        <dbReference type="ARBA" id="ARBA00022670"/>
    </source>
</evidence>
<dbReference type="PANTHER" id="PTHR11963:SF23">
    <property type="entry name" value="CYTOSOL AMINOPEPTIDASE"/>
    <property type="match status" value="1"/>
</dbReference>
<dbReference type="InterPro" id="IPR008283">
    <property type="entry name" value="Peptidase_M17_N"/>
</dbReference>
<comment type="function">
    <text evidence="7 8">Presumably involved in the processing and regular turnover of intracellular proteins. Catalyzes the removal of unsubstituted N-terminal amino acids from various peptides.</text>
</comment>
<evidence type="ECO:0000256" key="3">
    <source>
        <dbReference type="ARBA" id="ARBA00009528"/>
    </source>
</evidence>
<dbReference type="EMBL" id="JBHSDK010000021">
    <property type="protein sequence ID" value="MFC4336679.1"/>
    <property type="molecule type" value="Genomic_DNA"/>
</dbReference>
<comment type="catalytic activity">
    <reaction evidence="2 8">
        <text>Release of an N-terminal amino acid, preferentially leucine, but not glutamic or aspartic acids.</text>
        <dbReference type="EC" id="3.4.11.10"/>
    </reaction>
</comment>
<feature type="binding site" evidence="8">
    <location>
        <position position="256"/>
    </location>
    <ligand>
        <name>Mn(2+)</name>
        <dbReference type="ChEBI" id="CHEBI:29035"/>
        <label>1</label>
    </ligand>
</feature>
<dbReference type="Pfam" id="PF00883">
    <property type="entry name" value="Peptidase_M17"/>
    <property type="match status" value="1"/>
</dbReference>
<feature type="active site" evidence="8">
    <location>
        <position position="337"/>
    </location>
</feature>
<comment type="cofactor">
    <cofactor evidence="8">
        <name>Mn(2+)</name>
        <dbReference type="ChEBI" id="CHEBI:29035"/>
    </cofactor>
    <text evidence="8">Binds 2 manganese ions per subunit.</text>
</comment>
<dbReference type="HAMAP" id="MF_00181">
    <property type="entry name" value="Cytosol_peptidase_M17"/>
    <property type="match status" value="1"/>
</dbReference>
<feature type="domain" description="Cytosol aminopeptidase" evidence="9">
    <location>
        <begin position="331"/>
        <end position="338"/>
    </location>
</feature>
<evidence type="ECO:0000313" key="11">
    <source>
        <dbReference type="Proteomes" id="UP001595823"/>
    </source>
</evidence>
<evidence type="ECO:0000256" key="8">
    <source>
        <dbReference type="HAMAP-Rule" id="MF_00181"/>
    </source>
</evidence>
<feature type="binding site" evidence="8">
    <location>
        <position position="335"/>
    </location>
    <ligand>
        <name>Mn(2+)</name>
        <dbReference type="ChEBI" id="CHEBI:29035"/>
        <label>1</label>
    </ligand>
</feature>
<feature type="binding site" evidence="8">
    <location>
        <position position="256"/>
    </location>
    <ligand>
        <name>Mn(2+)</name>
        <dbReference type="ChEBI" id="CHEBI:29035"/>
        <label>2</label>
    </ligand>
</feature>
<dbReference type="InterPro" id="IPR043472">
    <property type="entry name" value="Macro_dom-like"/>
</dbReference>
<evidence type="ECO:0000256" key="1">
    <source>
        <dbReference type="ARBA" id="ARBA00000135"/>
    </source>
</evidence>
<dbReference type="Pfam" id="PF02789">
    <property type="entry name" value="Peptidase_M17_N"/>
    <property type="match status" value="1"/>
</dbReference>
<dbReference type="SUPFAM" id="SSF52949">
    <property type="entry name" value="Macro domain-like"/>
    <property type="match status" value="1"/>
</dbReference>
<keyword evidence="6 8" id="KW-0378">Hydrolase</keyword>
<keyword evidence="8" id="KW-0464">Manganese</keyword>
<dbReference type="CDD" id="cd00433">
    <property type="entry name" value="Peptidase_M17"/>
    <property type="match status" value="1"/>
</dbReference>
<feature type="binding site" evidence="8">
    <location>
        <position position="274"/>
    </location>
    <ligand>
        <name>Mn(2+)</name>
        <dbReference type="ChEBI" id="CHEBI:29035"/>
        <label>2</label>
    </ligand>
</feature>
<dbReference type="Gene3D" id="3.40.220.10">
    <property type="entry name" value="Leucine Aminopeptidase, subunit E, domain 1"/>
    <property type="match status" value="1"/>
</dbReference>
<feature type="binding site" evidence="8">
    <location>
        <position position="335"/>
    </location>
    <ligand>
        <name>Mn(2+)</name>
        <dbReference type="ChEBI" id="CHEBI:29035"/>
        <label>2</label>
    </ligand>
</feature>
<keyword evidence="8" id="KW-0963">Cytoplasm</keyword>
<dbReference type="GO" id="GO:0004177">
    <property type="term" value="F:aminopeptidase activity"/>
    <property type="evidence" value="ECO:0007669"/>
    <property type="project" value="UniProtKB-KW"/>
</dbReference>
<dbReference type="InterPro" id="IPR000819">
    <property type="entry name" value="Peptidase_M17_C"/>
</dbReference>
<dbReference type="SUPFAM" id="SSF53187">
    <property type="entry name" value="Zn-dependent exopeptidases"/>
    <property type="match status" value="1"/>
</dbReference>
<reference evidence="11" key="1">
    <citation type="journal article" date="2019" name="Int. J. Syst. Evol. Microbiol.">
        <title>The Global Catalogue of Microorganisms (GCM) 10K type strain sequencing project: providing services to taxonomists for standard genome sequencing and annotation.</title>
        <authorList>
            <consortium name="The Broad Institute Genomics Platform"/>
            <consortium name="The Broad Institute Genome Sequencing Center for Infectious Disease"/>
            <person name="Wu L."/>
            <person name="Ma J."/>
        </authorList>
    </citation>
    <scope>NUCLEOTIDE SEQUENCE [LARGE SCALE GENOMIC DNA]</scope>
    <source>
        <strain evidence="11">IBRC-M 10908</strain>
    </source>
</reference>
<evidence type="ECO:0000256" key="4">
    <source>
        <dbReference type="ARBA" id="ARBA00022438"/>
    </source>
</evidence>
<dbReference type="EC" id="3.4.11.10" evidence="8"/>
<organism evidence="10 11">
    <name type="scientific">Salininema proteolyticum</name>
    <dbReference type="NCBI Taxonomy" id="1607685"/>
    <lineage>
        <taxon>Bacteria</taxon>
        <taxon>Bacillati</taxon>
        <taxon>Actinomycetota</taxon>
        <taxon>Actinomycetes</taxon>
        <taxon>Glycomycetales</taxon>
        <taxon>Glycomycetaceae</taxon>
        <taxon>Salininema</taxon>
    </lineage>
</organism>
<evidence type="ECO:0000313" key="10">
    <source>
        <dbReference type="EMBL" id="MFC4336679.1"/>
    </source>
</evidence>
<dbReference type="PANTHER" id="PTHR11963">
    <property type="entry name" value="LEUCINE AMINOPEPTIDASE-RELATED"/>
    <property type="match status" value="1"/>
</dbReference>
<comment type="similarity">
    <text evidence="3 8">Belongs to the peptidase M17 family.</text>
</comment>
<feature type="binding site" evidence="8">
    <location>
        <position position="251"/>
    </location>
    <ligand>
        <name>Mn(2+)</name>
        <dbReference type="ChEBI" id="CHEBI:29035"/>
        <label>2</label>
    </ligand>
</feature>
<evidence type="ECO:0000259" key="9">
    <source>
        <dbReference type="PROSITE" id="PS00631"/>
    </source>
</evidence>
<dbReference type="EC" id="3.4.11.1" evidence="8"/>
<dbReference type="PRINTS" id="PR00481">
    <property type="entry name" value="LAMNOPPTDASE"/>
</dbReference>
<gene>
    <name evidence="8" type="primary">pepA</name>
    <name evidence="10" type="ORF">ACFPET_15865</name>
</gene>
<evidence type="ECO:0000256" key="2">
    <source>
        <dbReference type="ARBA" id="ARBA00000967"/>
    </source>
</evidence>
<evidence type="ECO:0000256" key="6">
    <source>
        <dbReference type="ARBA" id="ARBA00022801"/>
    </source>
</evidence>
<dbReference type="InterPro" id="IPR023042">
    <property type="entry name" value="Peptidase_M17_leu_NH2_pept"/>
</dbReference>
<dbReference type="RefSeq" id="WP_380622837.1">
    <property type="nucleotide sequence ID" value="NZ_JBHSDK010000021.1"/>
</dbReference>
<accession>A0ABV8U1Q4</accession>
<comment type="catalytic activity">
    <reaction evidence="1 8">
        <text>Release of an N-terminal amino acid, Xaa-|-Yaa-, in which Xaa is preferably Leu, but may be other amino acids including Pro although not Arg or Lys, and Yaa may be Pro. Amino acid amides and methyl esters are also readily hydrolyzed, but rates on arylamides are exceedingly low.</text>
        <dbReference type="EC" id="3.4.11.1"/>
    </reaction>
</comment>
<name>A0ABV8U1Q4_9ACTN</name>
<keyword evidence="5 8" id="KW-0645">Protease</keyword>
<feature type="binding site" evidence="8">
    <location>
        <position position="333"/>
    </location>
    <ligand>
        <name>Mn(2+)</name>
        <dbReference type="ChEBI" id="CHEBI:29035"/>
        <label>1</label>
    </ligand>
</feature>
<keyword evidence="11" id="KW-1185">Reference proteome</keyword>
<keyword evidence="8" id="KW-0479">Metal-binding</keyword>
<evidence type="ECO:0000256" key="7">
    <source>
        <dbReference type="ARBA" id="ARBA00049972"/>
    </source>
</evidence>
<sequence>MSELRFDVAAAQEAAVDVLVIGAHSSEESVPVLTASASGVDAAFGGDLAARLAEVDFKGAAASVAKLPAPEGVAANTVAVVGLGKAGDADDESLRRAAAQGVKASFGRDSVAVALDGDADAIAVGAALGTYRYEGYKSGDEADEAPGRVLLLGVGEDAVKRAESLAAGVFAARDWVNTPPNYLRPPSFAAEIERGAAELGMRTEVLGTEELTSGGYGGILAVGGGSEAEPRLVRVEYRPEGASKHIALVGKGITFDTGGISLKPSQGMWDMKGDMGGSAAAIGAIFAIARLGLPINVTATVALAENMPSGSAYRPGDVVTARNGKTIEVLNTDAEGRMVLADALSRAVEDGPDAVYDIATLTGGQVVALGSRTMGLMGSEEETARVKRLGDLTGEKGWPMPLPEDIRKNMESPIADISQVAQGMNRDGHMLQGGVFLEHFIPEGTPWAHLDIAGPSDGDKAFGYIPRGASGFPVRTLVAVVEDWI</sequence>
<dbReference type="NCBIfam" id="NF002073">
    <property type="entry name" value="PRK00913.1-2"/>
    <property type="match status" value="1"/>
</dbReference>